<dbReference type="SUPFAM" id="SSF52540">
    <property type="entry name" value="P-loop containing nucleoside triphosphate hydrolases"/>
    <property type="match status" value="1"/>
</dbReference>
<dbReference type="InterPro" id="IPR050352">
    <property type="entry name" value="ABCG_transporters"/>
</dbReference>
<organism evidence="12 13">
    <name type="scientific">Actinoallomurus iriomotensis</name>
    <dbReference type="NCBI Taxonomy" id="478107"/>
    <lineage>
        <taxon>Bacteria</taxon>
        <taxon>Bacillati</taxon>
        <taxon>Actinomycetota</taxon>
        <taxon>Actinomycetes</taxon>
        <taxon>Streptosporangiales</taxon>
        <taxon>Thermomonosporaceae</taxon>
        <taxon>Actinoallomurus</taxon>
    </lineage>
</organism>
<dbReference type="InterPro" id="IPR017871">
    <property type="entry name" value="ABC_transporter-like_CS"/>
</dbReference>
<evidence type="ECO:0000256" key="9">
    <source>
        <dbReference type="SAM" id="Phobius"/>
    </source>
</evidence>
<dbReference type="SMART" id="SM00382">
    <property type="entry name" value="AAA"/>
    <property type="match status" value="1"/>
</dbReference>
<keyword evidence="4 9" id="KW-0812">Transmembrane</keyword>
<dbReference type="GO" id="GO:0016020">
    <property type="term" value="C:membrane"/>
    <property type="evidence" value="ECO:0007669"/>
    <property type="project" value="UniProtKB-SubCell"/>
</dbReference>
<evidence type="ECO:0000256" key="7">
    <source>
        <dbReference type="ARBA" id="ARBA00022989"/>
    </source>
</evidence>
<proteinExistence type="predicted"/>
<dbReference type="Proteomes" id="UP001165135">
    <property type="component" value="Unassembled WGS sequence"/>
</dbReference>
<dbReference type="AlphaFoldDB" id="A0A9W6RT21"/>
<dbReference type="SUPFAM" id="SSF49879">
    <property type="entry name" value="SMAD/FHA domain"/>
    <property type="match status" value="2"/>
</dbReference>
<dbReference type="Pfam" id="PF00005">
    <property type="entry name" value="ABC_tran"/>
    <property type="match status" value="1"/>
</dbReference>
<dbReference type="InterPro" id="IPR003593">
    <property type="entry name" value="AAA+_ATPase"/>
</dbReference>
<dbReference type="PROSITE" id="PS50006">
    <property type="entry name" value="FHA_DOMAIN"/>
    <property type="match status" value="2"/>
</dbReference>
<evidence type="ECO:0000256" key="6">
    <source>
        <dbReference type="ARBA" id="ARBA00022840"/>
    </source>
</evidence>
<dbReference type="GO" id="GO:0016887">
    <property type="term" value="F:ATP hydrolysis activity"/>
    <property type="evidence" value="ECO:0007669"/>
    <property type="project" value="InterPro"/>
</dbReference>
<evidence type="ECO:0000256" key="2">
    <source>
        <dbReference type="ARBA" id="ARBA00022448"/>
    </source>
</evidence>
<feature type="transmembrane region" description="Helical" evidence="9">
    <location>
        <begin position="644"/>
        <end position="666"/>
    </location>
</feature>
<dbReference type="Gene3D" id="3.40.50.300">
    <property type="entry name" value="P-loop containing nucleotide triphosphate hydrolases"/>
    <property type="match status" value="1"/>
</dbReference>
<keyword evidence="7 9" id="KW-1133">Transmembrane helix</keyword>
<accession>A0A9W6RT21</accession>
<evidence type="ECO:0000259" key="11">
    <source>
        <dbReference type="PROSITE" id="PS50893"/>
    </source>
</evidence>
<dbReference type="GO" id="GO:0140359">
    <property type="term" value="F:ABC-type transporter activity"/>
    <property type="evidence" value="ECO:0007669"/>
    <property type="project" value="InterPro"/>
</dbReference>
<evidence type="ECO:0000256" key="1">
    <source>
        <dbReference type="ARBA" id="ARBA00004141"/>
    </source>
</evidence>
<evidence type="ECO:0000313" key="12">
    <source>
        <dbReference type="EMBL" id="GLY81165.1"/>
    </source>
</evidence>
<name>A0A9W6RT21_9ACTN</name>
<dbReference type="Pfam" id="PF01061">
    <property type="entry name" value="ABC2_membrane"/>
    <property type="match status" value="1"/>
</dbReference>
<keyword evidence="6" id="KW-0067">ATP-binding</keyword>
<dbReference type="PROSITE" id="PS50893">
    <property type="entry name" value="ABC_TRANSPORTER_2"/>
    <property type="match status" value="1"/>
</dbReference>
<dbReference type="SMART" id="SM00240">
    <property type="entry name" value="FHA"/>
    <property type="match status" value="2"/>
</dbReference>
<reference evidence="12" key="1">
    <citation type="submission" date="2023-03" db="EMBL/GenBank/DDBJ databases">
        <title>Actinoallomurus iriomotensis NBRC 103681.</title>
        <authorList>
            <person name="Ichikawa N."/>
            <person name="Sato H."/>
            <person name="Tonouchi N."/>
        </authorList>
    </citation>
    <scope>NUCLEOTIDE SEQUENCE</scope>
    <source>
        <strain evidence="12">NBRC 103681</strain>
    </source>
</reference>
<dbReference type="FunFam" id="3.40.50.300:FF:000474">
    <property type="entry name" value="Putative ABC transporter ATP-binding subunit"/>
    <property type="match status" value="1"/>
</dbReference>
<feature type="transmembrane region" description="Helical" evidence="9">
    <location>
        <begin position="524"/>
        <end position="547"/>
    </location>
</feature>
<dbReference type="InterPro" id="IPR008984">
    <property type="entry name" value="SMAD_FHA_dom_sf"/>
</dbReference>
<feature type="transmembrane region" description="Helical" evidence="9">
    <location>
        <begin position="673"/>
        <end position="693"/>
    </location>
</feature>
<dbReference type="CDD" id="cd00060">
    <property type="entry name" value="FHA"/>
    <property type="match status" value="1"/>
</dbReference>
<feature type="domain" description="FHA" evidence="10">
    <location>
        <begin position="132"/>
        <end position="182"/>
    </location>
</feature>
<feature type="transmembrane region" description="Helical" evidence="9">
    <location>
        <begin position="559"/>
        <end position="579"/>
    </location>
</feature>
<keyword evidence="5" id="KW-0547">Nucleotide-binding</keyword>
<evidence type="ECO:0008006" key="14">
    <source>
        <dbReference type="Google" id="ProtNLM"/>
    </source>
</evidence>
<protein>
    <recommendedName>
        <fullName evidence="14">ABC transporter ATP-binding protein</fullName>
    </recommendedName>
</protein>
<dbReference type="PROSITE" id="PS00211">
    <property type="entry name" value="ABC_TRANSPORTER_1"/>
    <property type="match status" value="1"/>
</dbReference>
<dbReference type="InterPro" id="IPR000253">
    <property type="entry name" value="FHA_dom"/>
</dbReference>
<dbReference type="InterPro" id="IPR003439">
    <property type="entry name" value="ABC_transporter-like_ATP-bd"/>
</dbReference>
<feature type="transmembrane region" description="Helical" evidence="9">
    <location>
        <begin position="600"/>
        <end position="624"/>
    </location>
</feature>
<feature type="domain" description="FHA" evidence="10">
    <location>
        <begin position="32"/>
        <end position="81"/>
    </location>
</feature>
<dbReference type="Gene3D" id="2.60.200.20">
    <property type="match status" value="2"/>
</dbReference>
<dbReference type="InterPro" id="IPR013525">
    <property type="entry name" value="ABC2_TM"/>
</dbReference>
<dbReference type="PANTHER" id="PTHR48041">
    <property type="entry name" value="ABC TRANSPORTER G FAMILY MEMBER 28"/>
    <property type="match status" value="1"/>
</dbReference>
<keyword evidence="8 9" id="KW-0472">Membrane</keyword>
<gene>
    <name evidence="12" type="ORF">Airi01_094320</name>
</gene>
<dbReference type="RefSeq" id="WP_285635230.1">
    <property type="nucleotide sequence ID" value="NZ_BSTJ01000017.1"/>
</dbReference>
<dbReference type="Pfam" id="PF00498">
    <property type="entry name" value="FHA"/>
    <property type="match status" value="2"/>
</dbReference>
<dbReference type="InterPro" id="IPR027417">
    <property type="entry name" value="P-loop_NTPase"/>
</dbReference>
<evidence type="ECO:0000256" key="4">
    <source>
        <dbReference type="ARBA" id="ARBA00022692"/>
    </source>
</evidence>
<evidence type="ECO:0000256" key="3">
    <source>
        <dbReference type="ARBA" id="ARBA00022553"/>
    </source>
</evidence>
<sequence>MTVEGSVSSVAPPALVVRTTGTVRTLQPGGSYQVGRDPAADITVDDARVSWRHGVLRTDDNGWIFEDLGSTNGTFVGGHRIRRAGIEGEILLSLGHVTSGVQLACSVPPMMDQRTGVDREPTSIIQVRTRRLRIGRAPDNDIVLPDLIVSRYHAELREVAGGQHEIVDLGGHNGTFVNGRRVTSAVLNNTDIVGIGRATFRLVGNELREFDDTGDVSLIAQDLVVRTAKGKVLLDHVSFPIPERCLVGVIGPSGAGKSTLLGAVTGTRPATEGSVQYDHRDLYTHYPELRHRIGLVPQEDILHTQLPTRRALRYAAELRFPGDTSGAERDRRVDEVLEELGLTPHAQTRVDRLSGGQRKRVSVALELLTKPSLLFLDEPTSGLDPGLDKSVMEMMRDLAHDGRTIVVVTHSVANLDTCDRLLVLVPGGRVAFYGPPSEGLTFFGKNSWAEVFQAFDREPGRDWATEFQVSPLYAQYVVSGLDGGLNGRRRDVSPPSKPPRRQGRLAQLGTLCRRYLAVIGSERSYLAVLGILPVVVGALIRAVPAQYGLAGPPGKNADAASLLLTLVIGAVFVGAANAVRELVKERAIYRRERAAGLSSGVYLLSKILILGLITGVQSVLLVIIGMAGRRMPAHGAVTSPLLELILAMAGLAIVSMAMGLLISAAVSTSEKTMPLLVLVSLAQVILCGALVALPGKIGLEQLAWLAPSRWGMAATAATVDLNHLQPPLHDTPPDSLWRHTRAAWIKDMGVLAGLGLTFLVIAWWRLERLRPGRRTRL</sequence>
<comment type="subcellular location">
    <subcellularLocation>
        <location evidence="1">Membrane</location>
        <topology evidence="1">Multi-pass membrane protein</topology>
    </subcellularLocation>
</comment>
<evidence type="ECO:0000259" key="10">
    <source>
        <dbReference type="PROSITE" id="PS50006"/>
    </source>
</evidence>
<dbReference type="EMBL" id="BSTJ01000017">
    <property type="protein sequence ID" value="GLY81165.1"/>
    <property type="molecule type" value="Genomic_DNA"/>
</dbReference>
<keyword evidence="3" id="KW-0597">Phosphoprotein</keyword>
<feature type="domain" description="ABC transporter" evidence="11">
    <location>
        <begin position="218"/>
        <end position="452"/>
    </location>
</feature>
<evidence type="ECO:0000313" key="13">
    <source>
        <dbReference type="Proteomes" id="UP001165135"/>
    </source>
</evidence>
<evidence type="ECO:0000256" key="5">
    <source>
        <dbReference type="ARBA" id="ARBA00022741"/>
    </source>
</evidence>
<dbReference type="PANTHER" id="PTHR48041:SF139">
    <property type="entry name" value="PROTEIN SCARLET"/>
    <property type="match status" value="1"/>
</dbReference>
<feature type="transmembrane region" description="Helical" evidence="9">
    <location>
        <begin position="748"/>
        <end position="766"/>
    </location>
</feature>
<keyword evidence="2" id="KW-0813">Transport</keyword>
<dbReference type="GO" id="GO:0005524">
    <property type="term" value="F:ATP binding"/>
    <property type="evidence" value="ECO:0007669"/>
    <property type="project" value="UniProtKB-KW"/>
</dbReference>
<evidence type="ECO:0000256" key="8">
    <source>
        <dbReference type="ARBA" id="ARBA00023136"/>
    </source>
</evidence>
<comment type="caution">
    <text evidence="12">The sequence shown here is derived from an EMBL/GenBank/DDBJ whole genome shotgun (WGS) entry which is preliminary data.</text>
</comment>